<feature type="domain" description="Inhibitor I9" evidence="15">
    <location>
        <begin position="30"/>
        <end position="105"/>
    </location>
</feature>
<dbReference type="InterPro" id="IPR015500">
    <property type="entry name" value="Peptidase_S8_subtilisin-rel"/>
</dbReference>
<reference evidence="17 18" key="1">
    <citation type="journal article" date="2017" name="Genome Biol.">
        <title>New reference genome sequences of hot pepper reveal the massive evolution of plant disease-resistance genes by retroduplication.</title>
        <authorList>
            <person name="Kim S."/>
            <person name="Park J."/>
            <person name="Yeom S.I."/>
            <person name="Kim Y.M."/>
            <person name="Seo E."/>
            <person name="Kim K.T."/>
            <person name="Kim M.S."/>
            <person name="Lee J.M."/>
            <person name="Cheong K."/>
            <person name="Shin H.S."/>
            <person name="Kim S.B."/>
            <person name="Han K."/>
            <person name="Lee J."/>
            <person name="Park M."/>
            <person name="Lee H.A."/>
            <person name="Lee H.Y."/>
            <person name="Lee Y."/>
            <person name="Oh S."/>
            <person name="Lee J.H."/>
            <person name="Choi E."/>
            <person name="Choi E."/>
            <person name="Lee S.E."/>
            <person name="Jeon J."/>
            <person name="Kim H."/>
            <person name="Choi G."/>
            <person name="Song H."/>
            <person name="Lee J."/>
            <person name="Lee S.C."/>
            <person name="Kwon J.K."/>
            <person name="Lee H.Y."/>
            <person name="Koo N."/>
            <person name="Hong Y."/>
            <person name="Kim R.W."/>
            <person name="Kang W.H."/>
            <person name="Huh J.H."/>
            <person name="Kang B.C."/>
            <person name="Yang T.J."/>
            <person name="Lee Y.H."/>
            <person name="Bennetzen J.L."/>
            <person name="Choi D."/>
        </authorList>
    </citation>
    <scope>NUCLEOTIDE SEQUENCE [LARGE SCALE GENOMIC DNA]</scope>
    <source>
        <strain evidence="18">cv. PBC81</strain>
    </source>
</reference>
<dbReference type="Proteomes" id="UP000224567">
    <property type="component" value="Unassembled WGS sequence"/>
</dbReference>
<evidence type="ECO:0000259" key="16">
    <source>
        <dbReference type="Pfam" id="PF17766"/>
    </source>
</evidence>
<dbReference type="GO" id="GO:0006508">
    <property type="term" value="P:proteolysis"/>
    <property type="evidence" value="ECO:0007669"/>
    <property type="project" value="UniProtKB-KW"/>
</dbReference>
<protein>
    <submittedName>
        <fullName evidence="17">Subtilisin-like protease SBT1.6</fullName>
    </submittedName>
</protein>
<keyword evidence="6 10" id="KW-0378">Hydrolase</keyword>
<evidence type="ECO:0000256" key="5">
    <source>
        <dbReference type="ARBA" id="ARBA00022729"/>
    </source>
</evidence>
<evidence type="ECO:0000259" key="13">
    <source>
        <dbReference type="Pfam" id="PF00082"/>
    </source>
</evidence>
<sequence>MERLRLMFLSTLVLVWFHVSVDASQNQKKTYIIHMDKFNMPADFDDHTQWYDSSLKSVSKSANMLYTYNRVIHGYSTQLTADEAKSLAQQPGILSVHEEVRYELHTTRSPTFLGLAGRESRSFFLQTEARSDVIIGVLDTGVWPESKSFDDTGLGPVPTSWKGKCQIGKNFDASSCNRKLIGARFFSQGYEASFGAIDETTESKSPRDDDGHGTHTATTAAGSVVTGASLFGYAAGTARGMASHARVAAYKVCWAEGCFSSDILAGMDQAVIDGVNVLSLSLGGTISDYYRDIVAIGAFSAASRGIFVSCSAGNSGPSSGTLSNVAPWITTVGAGTMDREFPAYITTGNGKKLNGVSLYSGKALPSSVTPLVYAGNASQASNGNLCTRGSLIPEKVAGKIVVCDRGTNARAQKGLVVKDAGGIGMILANTDSYGDELVADAHLIPTAAVGQTAGDLIKQYIASNSNPTAIIAFGGTKLGVQPSPVVAAFSSRGPNPITPDILKPDLIAPGVNILAGWTGKVGPTGLQEDTRNVGFNIISGTSMSCPHVSGLAALLKAAHPEWSPAAIRSALMTTSYSTYKDGKTIEDVASGMSSTPFDYGAGHVNPTAALNPGLVYDLTVDDYINFLCALDYSPSNIKVITKRDISCENDKEYRVADLNYPSFAIPLETAWGEHEDSSAPTVTSYTRTLTNVGNPATYKASVSFETQEQEVKILVEPQTLTFSRKNEKKTYTVTFTASSKPSGTTSFARLEWSDGQHVVASPIAFSWT</sequence>
<evidence type="ECO:0000256" key="12">
    <source>
        <dbReference type="SAM" id="SignalP"/>
    </source>
</evidence>
<evidence type="ECO:0000259" key="14">
    <source>
        <dbReference type="Pfam" id="PF02225"/>
    </source>
</evidence>
<feature type="chain" id="PRO_5013551983" evidence="12">
    <location>
        <begin position="24"/>
        <end position="768"/>
    </location>
</feature>
<dbReference type="InterPro" id="IPR010259">
    <property type="entry name" value="S8pro/Inhibitor_I9"/>
</dbReference>
<dbReference type="InterPro" id="IPR023828">
    <property type="entry name" value="Peptidase_S8_Ser-AS"/>
</dbReference>
<dbReference type="Pfam" id="PF17766">
    <property type="entry name" value="fn3_6"/>
    <property type="match status" value="1"/>
</dbReference>
<dbReference type="InterPro" id="IPR045051">
    <property type="entry name" value="SBT"/>
</dbReference>
<keyword evidence="8" id="KW-0325">Glycoprotein</keyword>
<feature type="domain" description="Peptidase S8/S53" evidence="13">
    <location>
        <begin position="131"/>
        <end position="600"/>
    </location>
</feature>
<dbReference type="EMBL" id="MLFT02000004">
    <property type="protein sequence ID" value="PHT51389.1"/>
    <property type="molecule type" value="Genomic_DNA"/>
</dbReference>
<keyword evidence="5 12" id="KW-0732">Signal</keyword>
<dbReference type="InterPro" id="IPR000209">
    <property type="entry name" value="Peptidase_S8/S53_dom"/>
</dbReference>
<dbReference type="PRINTS" id="PR00723">
    <property type="entry name" value="SUBTILISIN"/>
</dbReference>
<feature type="domain" description="Subtilisin-like protease fibronectin type-III" evidence="16">
    <location>
        <begin position="657"/>
        <end position="764"/>
    </location>
</feature>
<feature type="active site" description="Charge relay system" evidence="9 10">
    <location>
        <position position="542"/>
    </location>
</feature>
<dbReference type="InterPro" id="IPR036852">
    <property type="entry name" value="Peptidase_S8/S53_dom_sf"/>
</dbReference>
<dbReference type="OrthoDB" id="206201at2759"/>
<dbReference type="InterPro" id="IPR046450">
    <property type="entry name" value="PA_dom_sf"/>
</dbReference>
<dbReference type="Pfam" id="PF00082">
    <property type="entry name" value="Peptidase_S8"/>
    <property type="match status" value="1"/>
</dbReference>
<dbReference type="PROSITE" id="PS00138">
    <property type="entry name" value="SUBTILASE_SER"/>
    <property type="match status" value="1"/>
</dbReference>
<dbReference type="SUPFAM" id="SSF52743">
    <property type="entry name" value="Subtilisin-like"/>
    <property type="match status" value="1"/>
</dbReference>
<dbReference type="GO" id="GO:0048731">
    <property type="term" value="P:system development"/>
    <property type="evidence" value="ECO:0007669"/>
    <property type="project" value="UniProtKB-ARBA"/>
</dbReference>
<comment type="subcellular location">
    <subcellularLocation>
        <location evidence="1">Secreted</location>
    </subcellularLocation>
</comment>
<dbReference type="Gene3D" id="2.60.40.2310">
    <property type="match status" value="1"/>
</dbReference>
<keyword evidence="18" id="KW-1185">Reference proteome</keyword>
<dbReference type="InterPro" id="IPR037045">
    <property type="entry name" value="S8pro/Inhibitor_I9_sf"/>
</dbReference>
<dbReference type="GO" id="GO:0005576">
    <property type="term" value="C:extracellular region"/>
    <property type="evidence" value="ECO:0007669"/>
    <property type="project" value="UniProtKB-SubCell"/>
</dbReference>
<keyword evidence="7 10" id="KW-0720">Serine protease</keyword>
<evidence type="ECO:0000256" key="1">
    <source>
        <dbReference type="ARBA" id="ARBA00004613"/>
    </source>
</evidence>
<dbReference type="Gene3D" id="3.40.50.200">
    <property type="entry name" value="Peptidase S8/S53 domain"/>
    <property type="match status" value="1"/>
</dbReference>
<dbReference type="AlphaFoldDB" id="A0A2G2X1T4"/>
<feature type="active site" description="Charge relay system" evidence="9 10">
    <location>
        <position position="212"/>
    </location>
</feature>
<evidence type="ECO:0000259" key="15">
    <source>
        <dbReference type="Pfam" id="PF05922"/>
    </source>
</evidence>
<evidence type="ECO:0000256" key="7">
    <source>
        <dbReference type="ARBA" id="ARBA00022825"/>
    </source>
</evidence>
<dbReference type="FunFam" id="3.50.30.30:FF:000005">
    <property type="entry name" value="subtilisin-like protease SBT1.5"/>
    <property type="match status" value="1"/>
</dbReference>
<dbReference type="PANTHER" id="PTHR10795">
    <property type="entry name" value="PROPROTEIN CONVERTASE SUBTILISIN/KEXIN"/>
    <property type="match status" value="1"/>
</dbReference>
<dbReference type="FunFam" id="3.30.70.80:FF:000003">
    <property type="entry name" value="Subtilisin-like protease SBT1.9"/>
    <property type="match status" value="1"/>
</dbReference>
<dbReference type="CDD" id="cd02120">
    <property type="entry name" value="PA_subtilisin_like"/>
    <property type="match status" value="1"/>
</dbReference>
<dbReference type="InterPro" id="IPR041469">
    <property type="entry name" value="Subtilisin-like_FN3"/>
</dbReference>
<feature type="signal peptide" evidence="12">
    <location>
        <begin position="1"/>
        <end position="23"/>
    </location>
</feature>
<keyword evidence="3" id="KW-0964">Secreted</keyword>
<dbReference type="GO" id="GO:0004252">
    <property type="term" value="F:serine-type endopeptidase activity"/>
    <property type="evidence" value="ECO:0007669"/>
    <property type="project" value="UniProtKB-UniRule"/>
</dbReference>
<keyword evidence="4 10" id="KW-0645">Protease</keyword>
<feature type="compositionally biased region" description="Basic and acidic residues" evidence="11">
    <location>
        <begin position="201"/>
        <end position="213"/>
    </location>
</feature>
<gene>
    <name evidence="17" type="ORF">CQW23_11136</name>
</gene>
<evidence type="ECO:0000256" key="8">
    <source>
        <dbReference type="ARBA" id="ARBA00023180"/>
    </source>
</evidence>
<evidence type="ECO:0000313" key="17">
    <source>
        <dbReference type="EMBL" id="PHT51389.1"/>
    </source>
</evidence>
<dbReference type="Gene3D" id="3.30.70.80">
    <property type="entry name" value="Peptidase S8 propeptide/proteinase inhibitor I9"/>
    <property type="match status" value="1"/>
</dbReference>
<dbReference type="Pfam" id="PF02225">
    <property type="entry name" value="PA"/>
    <property type="match status" value="1"/>
</dbReference>
<dbReference type="Pfam" id="PF05922">
    <property type="entry name" value="Inhibitor_I9"/>
    <property type="match status" value="1"/>
</dbReference>
<evidence type="ECO:0000256" key="10">
    <source>
        <dbReference type="PROSITE-ProRule" id="PRU01240"/>
    </source>
</evidence>
<evidence type="ECO:0000256" key="11">
    <source>
        <dbReference type="SAM" id="MobiDB-lite"/>
    </source>
</evidence>
<organism evidence="17 18">
    <name type="scientific">Capsicum baccatum</name>
    <name type="common">Peruvian pepper</name>
    <dbReference type="NCBI Taxonomy" id="33114"/>
    <lineage>
        <taxon>Eukaryota</taxon>
        <taxon>Viridiplantae</taxon>
        <taxon>Streptophyta</taxon>
        <taxon>Embryophyta</taxon>
        <taxon>Tracheophyta</taxon>
        <taxon>Spermatophyta</taxon>
        <taxon>Magnoliopsida</taxon>
        <taxon>eudicotyledons</taxon>
        <taxon>Gunneridae</taxon>
        <taxon>Pentapetalae</taxon>
        <taxon>asterids</taxon>
        <taxon>lamiids</taxon>
        <taxon>Solanales</taxon>
        <taxon>Solanaceae</taxon>
        <taxon>Solanoideae</taxon>
        <taxon>Capsiceae</taxon>
        <taxon>Capsicum</taxon>
    </lineage>
</organism>
<evidence type="ECO:0000313" key="18">
    <source>
        <dbReference type="Proteomes" id="UP000224567"/>
    </source>
</evidence>
<dbReference type="Gene3D" id="3.50.30.30">
    <property type="match status" value="1"/>
</dbReference>
<evidence type="ECO:0000256" key="9">
    <source>
        <dbReference type="PIRSR" id="PIRSR615500-1"/>
    </source>
</evidence>
<dbReference type="FunFam" id="3.40.50.200:FF:000006">
    <property type="entry name" value="Subtilisin-like protease SBT1.5"/>
    <property type="match status" value="1"/>
</dbReference>
<evidence type="ECO:0000256" key="2">
    <source>
        <dbReference type="ARBA" id="ARBA00011073"/>
    </source>
</evidence>
<dbReference type="InterPro" id="IPR003137">
    <property type="entry name" value="PA_domain"/>
</dbReference>
<reference evidence="18" key="2">
    <citation type="journal article" date="2017" name="J. Anim. Genet.">
        <title>Multiple reference genome sequences of hot pepper reveal the massive evolution of plant disease resistance genes by retroduplication.</title>
        <authorList>
            <person name="Kim S."/>
            <person name="Park J."/>
            <person name="Yeom S.-I."/>
            <person name="Kim Y.-M."/>
            <person name="Seo E."/>
            <person name="Kim K.-T."/>
            <person name="Kim M.-S."/>
            <person name="Lee J.M."/>
            <person name="Cheong K."/>
            <person name="Shin H.-S."/>
            <person name="Kim S.-B."/>
            <person name="Han K."/>
            <person name="Lee J."/>
            <person name="Park M."/>
            <person name="Lee H.-A."/>
            <person name="Lee H.-Y."/>
            <person name="Lee Y."/>
            <person name="Oh S."/>
            <person name="Lee J.H."/>
            <person name="Choi E."/>
            <person name="Choi E."/>
            <person name="Lee S.E."/>
            <person name="Jeon J."/>
            <person name="Kim H."/>
            <person name="Choi G."/>
            <person name="Song H."/>
            <person name="Lee J."/>
            <person name="Lee S.-C."/>
            <person name="Kwon J.-K."/>
            <person name="Lee H.-Y."/>
            <person name="Koo N."/>
            <person name="Hong Y."/>
            <person name="Kim R.W."/>
            <person name="Kang W.-H."/>
            <person name="Huh J.H."/>
            <person name="Kang B.-C."/>
            <person name="Yang T.-J."/>
            <person name="Lee Y.-H."/>
            <person name="Bennetzen J.L."/>
            <person name="Choi D."/>
        </authorList>
    </citation>
    <scope>NUCLEOTIDE SEQUENCE [LARGE SCALE GENOMIC DNA]</scope>
    <source>
        <strain evidence="18">cv. PBC81</strain>
    </source>
</reference>
<name>A0A2G2X1T4_CAPBA</name>
<comment type="similarity">
    <text evidence="2 10">Belongs to the peptidase S8 family.</text>
</comment>
<dbReference type="PROSITE" id="PS51892">
    <property type="entry name" value="SUBTILASE"/>
    <property type="match status" value="1"/>
</dbReference>
<evidence type="ECO:0000256" key="3">
    <source>
        <dbReference type="ARBA" id="ARBA00022525"/>
    </source>
</evidence>
<evidence type="ECO:0000256" key="4">
    <source>
        <dbReference type="ARBA" id="ARBA00022670"/>
    </source>
</evidence>
<evidence type="ECO:0000256" key="6">
    <source>
        <dbReference type="ARBA" id="ARBA00022801"/>
    </source>
</evidence>
<feature type="active site" description="Charge relay system" evidence="9 10">
    <location>
        <position position="139"/>
    </location>
</feature>
<accession>A0A2G2X1T4</accession>
<dbReference type="CDD" id="cd04852">
    <property type="entry name" value="Peptidases_S8_3"/>
    <property type="match status" value="1"/>
</dbReference>
<feature type="domain" description="PA" evidence="14">
    <location>
        <begin position="370"/>
        <end position="456"/>
    </location>
</feature>
<feature type="region of interest" description="Disordered" evidence="11">
    <location>
        <begin position="198"/>
        <end position="218"/>
    </location>
</feature>
<dbReference type="SUPFAM" id="SSF52025">
    <property type="entry name" value="PA domain"/>
    <property type="match status" value="1"/>
</dbReference>
<comment type="caution">
    <text evidence="17">The sequence shown here is derived from an EMBL/GenBank/DDBJ whole genome shotgun (WGS) entry which is preliminary data.</text>
</comment>
<proteinExistence type="inferred from homology"/>
<dbReference type="InterPro" id="IPR034197">
    <property type="entry name" value="Peptidases_S8_3"/>
</dbReference>